<dbReference type="STRING" id="1563157.AQS70_04415"/>
<dbReference type="SUPFAM" id="SSF49401">
    <property type="entry name" value="Bacterial adhesins"/>
    <property type="match status" value="1"/>
</dbReference>
<dbReference type="InterPro" id="IPR008966">
    <property type="entry name" value="Adhesion_dom_sf"/>
</dbReference>
<dbReference type="InterPro" id="IPR050263">
    <property type="entry name" value="Bact_Fimbrial_Adh_Pro"/>
</dbReference>
<dbReference type="EMBL" id="LLWH01000220">
    <property type="protein sequence ID" value="KQB51827.1"/>
    <property type="molecule type" value="Genomic_DNA"/>
</dbReference>
<dbReference type="AlphaFoldDB" id="A0A0Q0X3R5"/>
<evidence type="ECO:0000256" key="1">
    <source>
        <dbReference type="SAM" id="SignalP"/>
    </source>
</evidence>
<evidence type="ECO:0000313" key="2">
    <source>
        <dbReference type="EMBL" id="KQB51827.1"/>
    </source>
</evidence>
<feature type="signal peptide" evidence="1">
    <location>
        <begin position="1"/>
        <end position="18"/>
    </location>
</feature>
<evidence type="ECO:0000313" key="3">
    <source>
        <dbReference type="Proteomes" id="UP000050342"/>
    </source>
</evidence>
<dbReference type="GO" id="GO:0043709">
    <property type="term" value="P:cell adhesion involved in single-species biofilm formation"/>
    <property type="evidence" value="ECO:0007669"/>
    <property type="project" value="TreeGrafter"/>
</dbReference>
<gene>
    <name evidence="2" type="ORF">AQS70_04415</name>
</gene>
<organism evidence="2 3">
    <name type="scientific">Pseudomonas endophytica</name>
    <dbReference type="NCBI Taxonomy" id="1563157"/>
    <lineage>
        <taxon>Bacteria</taxon>
        <taxon>Pseudomonadati</taxon>
        <taxon>Pseudomonadota</taxon>
        <taxon>Gammaproteobacteria</taxon>
        <taxon>Pseudomonadales</taxon>
        <taxon>Pseudomonadaceae</taxon>
        <taxon>Pseudomonas</taxon>
    </lineage>
</organism>
<dbReference type="InterPro" id="IPR036937">
    <property type="entry name" value="Adhesion_dom_fimbrial_sf"/>
</dbReference>
<sequence>MKRIAFVIAATFPVMAFAASNNTITFNGQVSAQTCTVAVNGNQANPVILLPTVSAASLSTAGSTAGETTFTVSVSNCDAPSTALPIKTAFLGNNVTSDGNLGNTGTATNVQVQLLEASGGTAIQLQGTTSVSGLVLDVDATEASHDFAVQYVSVVGGATAGTVSASVQYALDYL</sequence>
<comment type="caution">
    <text evidence="2">The sequence shown here is derived from an EMBL/GenBank/DDBJ whole genome shotgun (WGS) entry which is preliminary data.</text>
</comment>
<dbReference type="PANTHER" id="PTHR33420">
    <property type="entry name" value="FIMBRIAL SUBUNIT ELFA-RELATED"/>
    <property type="match status" value="1"/>
</dbReference>
<reference evidence="2 3" key="1">
    <citation type="submission" date="2015-10" db="EMBL/GenBank/DDBJ databases">
        <title>Pseudomonas helleri sp. nov. and Pseudomonas weihenstephanensis sp. nov., isolated from raw cows milk.</title>
        <authorList>
            <person name="Von Neubeck M."/>
            <person name="Huptas C."/>
            <person name="Wenning M."/>
            <person name="Scherer S."/>
        </authorList>
    </citation>
    <scope>NUCLEOTIDE SEQUENCE [LARGE SCALE GENOMIC DNA]</scope>
    <source>
        <strain evidence="2 3">BSTT44</strain>
    </source>
</reference>
<keyword evidence="1" id="KW-0732">Signal</keyword>
<accession>A0A0Q0X3R5</accession>
<dbReference type="GO" id="GO:0009289">
    <property type="term" value="C:pilus"/>
    <property type="evidence" value="ECO:0007669"/>
    <property type="project" value="InterPro"/>
</dbReference>
<name>A0A0Q0X3R5_9PSED</name>
<dbReference type="OrthoDB" id="5906753at2"/>
<proteinExistence type="predicted"/>
<dbReference type="Gene3D" id="2.60.40.1090">
    <property type="entry name" value="Fimbrial-type adhesion domain"/>
    <property type="match status" value="1"/>
</dbReference>
<keyword evidence="3" id="KW-1185">Reference proteome</keyword>
<dbReference type="PANTHER" id="PTHR33420:SF10">
    <property type="entry name" value="FIMBRIAE MAJOR SUBUNIT"/>
    <property type="match status" value="1"/>
</dbReference>
<feature type="chain" id="PRO_5006186217" evidence="1">
    <location>
        <begin position="19"/>
        <end position="174"/>
    </location>
</feature>
<dbReference type="RefSeq" id="WP_055104633.1">
    <property type="nucleotide sequence ID" value="NZ_LLWH01000220.1"/>
</dbReference>
<protein>
    <submittedName>
        <fullName evidence="2">Fimbrial protein</fullName>
    </submittedName>
</protein>
<dbReference type="Proteomes" id="UP000050342">
    <property type="component" value="Unassembled WGS sequence"/>
</dbReference>